<feature type="compositionally biased region" description="Basic and acidic residues" evidence="1">
    <location>
        <begin position="23"/>
        <end position="44"/>
    </location>
</feature>
<feature type="compositionally biased region" description="Basic and acidic residues" evidence="1">
    <location>
        <begin position="438"/>
        <end position="450"/>
    </location>
</feature>
<feature type="compositionally biased region" description="Low complexity" evidence="1">
    <location>
        <begin position="393"/>
        <end position="404"/>
    </location>
</feature>
<proteinExistence type="predicted"/>
<feature type="compositionally biased region" description="Acidic residues" evidence="1">
    <location>
        <begin position="426"/>
        <end position="437"/>
    </location>
</feature>
<feature type="compositionally biased region" description="Low complexity" evidence="1">
    <location>
        <begin position="250"/>
        <end position="260"/>
    </location>
</feature>
<evidence type="ECO:0000313" key="2">
    <source>
        <dbReference type="EMBL" id="CAD7283782.1"/>
    </source>
</evidence>
<protein>
    <submittedName>
        <fullName evidence="2">Uncharacterized protein</fullName>
    </submittedName>
</protein>
<feature type="compositionally biased region" description="Polar residues" evidence="1">
    <location>
        <begin position="76"/>
        <end position="88"/>
    </location>
</feature>
<dbReference type="AlphaFoldDB" id="A0A7R9GJU5"/>
<accession>A0A7R9GJU5</accession>
<feature type="compositionally biased region" description="Acidic residues" evidence="1">
    <location>
        <begin position="277"/>
        <end position="288"/>
    </location>
</feature>
<dbReference type="Proteomes" id="UP000678499">
    <property type="component" value="Unassembled WGS sequence"/>
</dbReference>
<gene>
    <name evidence="2" type="ORF">NMOB1V02_LOCUS11393</name>
</gene>
<reference evidence="2" key="1">
    <citation type="submission" date="2020-11" db="EMBL/GenBank/DDBJ databases">
        <authorList>
            <person name="Tran Van P."/>
        </authorList>
    </citation>
    <scope>NUCLEOTIDE SEQUENCE</scope>
</reference>
<feature type="compositionally biased region" description="Acidic residues" evidence="1">
    <location>
        <begin position="470"/>
        <end position="490"/>
    </location>
</feature>
<feature type="compositionally biased region" description="Low complexity" evidence="1">
    <location>
        <begin position="538"/>
        <end position="560"/>
    </location>
</feature>
<feature type="compositionally biased region" description="Polar residues" evidence="1">
    <location>
        <begin position="405"/>
        <end position="414"/>
    </location>
</feature>
<feature type="compositionally biased region" description="Basic and acidic residues" evidence="1">
    <location>
        <begin position="460"/>
        <end position="469"/>
    </location>
</feature>
<sequence>GKPVDTMLNAADLNVPDDESSKDDESVHHSVDLSSLDDSRENFHIKPHHHQDEEVASAAGVEGFLEEDTKMIKGSKNGSGPHQETTTAVVEDMLLEEAEVLNEKNESKPNGSKPRPIGDTPLKPHFEGMSNQTVNSAHPPLGGSHQTHQQAHGHPDDYRDDVYDHRDDPQQPHEYPDTDNTHLEAIPSPILLPGSSEDETQYHDDHRHQQQQQKYHHHEDNQNQTHQVSWNETILDDMDEYPSISAGVDASSSSAAASSSFPLPNPNPDEPVREPPEYAEDDDMDDYPTDTRDPPSKNQNPVDDDEKQYHDTNPGHEEPHLIHDADASFVDAVDFDTGMDSIKNSYNSSNDEPASAAAAETTTADSVASSTTEETTEQAEPIEEKSSTNDPETTTTTTPALTSTQANVETTTTNKRWKRPSFQSEDSVDVTPEEEGLDLAHGDEDAKIPEEYYGVIPDKQAGKGEKGGDVDDDAEKAEEDEEEMEEEQEDKVEVGKGRPQSLPGKKDPQQQESKDDDKSFGKSSGIIQPVEVEEEVPELPGTNSAAKVKAAKNSGSGSPSFSNFAITLILSFSSEYTSIPH</sequence>
<feature type="compositionally biased region" description="Basic and acidic residues" evidence="1">
    <location>
        <begin position="307"/>
        <end position="326"/>
    </location>
</feature>
<evidence type="ECO:0000313" key="3">
    <source>
        <dbReference type="Proteomes" id="UP000678499"/>
    </source>
</evidence>
<feature type="compositionally biased region" description="Basic and acidic residues" evidence="1">
    <location>
        <begin position="153"/>
        <end position="182"/>
    </location>
</feature>
<feature type="non-terminal residue" evidence="2">
    <location>
        <position position="1"/>
    </location>
</feature>
<feature type="compositionally biased region" description="Low complexity" evidence="1">
    <location>
        <begin position="327"/>
        <end position="336"/>
    </location>
</feature>
<feature type="compositionally biased region" description="Low complexity" evidence="1">
    <location>
        <begin position="348"/>
        <end position="373"/>
    </location>
</feature>
<dbReference type="EMBL" id="OA888141">
    <property type="protein sequence ID" value="CAD7283782.1"/>
    <property type="molecule type" value="Genomic_DNA"/>
</dbReference>
<dbReference type="EMBL" id="CAJPEX010006104">
    <property type="protein sequence ID" value="CAG0923934.1"/>
    <property type="molecule type" value="Genomic_DNA"/>
</dbReference>
<organism evidence="2">
    <name type="scientific">Notodromas monacha</name>
    <dbReference type="NCBI Taxonomy" id="399045"/>
    <lineage>
        <taxon>Eukaryota</taxon>
        <taxon>Metazoa</taxon>
        <taxon>Ecdysozoa</taxon>
        <taxon>Arthropoda</taxon>
        <taxon>Crustacea</taxon>
        <taxon>Oligostraca</taxon>
        <taxon>Ostracoda</taxon>
        <taxon>Podocopa</taxon>
        <taxon>Podocopida</taxon>
        <taxon>Cypridocopina</taxon>
        <taxon>Cypridoidea</taxon>
        <taxon>Cyprididae</taxon>
        <taxon>Notodromas</taxon>
    </lineage>
</organism>
<name>A0A7R9GJU5_9CRUS</name>
<evidence type="ECO:0000256" key="1">
    <source>
        <dbReference type="SAM" id="MobiDB-lite"/>
    </source>
</evidence>
<feature type="region of interest" description="Disordered" evidence="1">
    <location>
        <begin position="1"/>
        <end position="560"/>
    </location>
</feature>
<feature type="compositionally biased region" description="Basic and acidic residues" evidence="1">
    <location>
        <begin position="504"/>
        <end position="520"/>
    </location>
</feature>
<feature type="compositionally biased region" description="Polar residues" evidence="1">
    <location>
        <begin position="222"/>
        <end position="232"/>
    </location>
</feature>
<keyword evidence="3" id="KW-1185">Reference proteome</keyword>